<comment type="similarity">
    <text evidence="1">Belongs to the aldo/keto reductase family.</text>
</comment>
<feature type="domain" description="NADP-dependent oxidoreductase" evidence="4">
    <location>
        <begin position="17"/>
        <end position="260"/>
    </location>
</feature>
<dbReference type="Pfam" id="PF00248">
    <property type="entry name" value="Aldo_ket_red"/>
    <property type="match status" value="1"/>
</dbReference>
<dbReference type="Gene3D" id="3.20.20.100">
    <property type="entry name" value="NADP-dependent oxidoreductase domain"/>
    <property type="match status" value="1"/>
</dbReference>
<dbReference type="Proteomes" id="UP000664771">
    <property type="component" value="Unassembled WGS sequence"/>
</dbReference>
<dbReference type="InterPro" id="IPR023210">
    <property type="entry name" value="NADP_OxRdtase_dom"/>
</dbReference>
<protein>
    <submittedName>
        <fullName evidence="5">Aldo/keto reductase</fullName>
    </submittedName>
</protein>
<name>A0ABS3LZ74_9PROT</name>
<evidence type="ECO:0000259" key="4">
    <source>
        <dbReference type="Pfam" id="PF00248"/>
    </source>
</evidence>
<dbReference type="RefSeq" id="WP_207882728.1">
    <property type="nucleotide sequence ID" value="NZ_JAFVMF010000018.1"/>
</dbReference>
<comment type="caution">
    <text evidence="5">The sequence shown here is derived from an EMBL/GenBank/DDBJ whole genome shotgun (WGS) entry which is preliminary data.</text>
</comment>
<dbReference type="PANTHER" id="PTHR43827:SF3">
    <property type="entry name" value="NADP-DEPENDENT OXIDOREDUCTASE DOMAIN-CONTAINING PROTEIN"/>
    <property type="match status" value="1"/>
</dbReference>
<evidence type="ECO:0000313" key="5">
    <source>
        <dbReference type="EMBL" id="MBO1361206.1"/>
    </source>
</evidence>
<dbReference type="SUPFAM" id="SSF51430">
    <property type="entry name" value="NAD(P)-linked oxidoreductase"/>
    <property type="match status" value="1"/>
</dbReference>
<evidence type="ECO:0000256" key="3">
    <source>
        <dbReference type="ARBA" id="ARBA00023002"/>
    </source>
</evidence>
<dbReference type="PROSITE" id="PS00798">
    <property type="entry name" value="ALDOKETO_REDUCTASE_1"/>
    <property type="match status" value="1"/>
</dbReference>
<evidence type="ECO:0000256" key="2">
    <source>
        <dbReference type="ARBA" id="ARBA00022857"/>
    </source>
</evidence>
<dbReference type="InterPro" id="IPR018170">
    <property type="entry name" value="Aldo/ket_reductase_CS"/>
</dbReference>
<dbReference type="EMBL" id="JAFVMF010000018">
    <property type="protein sequence ID" value="MBO1361206.1"/>
    <property type="molecule type" value="Genomic_DNA"/>
</dbReference>
<evidence type="ECO:0000256" key="1">
    <source>
        <dbReference type="ARBA" id="ARBA00007905"/>
    </source>
</evidence>
<reference evidence="5 6" key="1">
    <citation type="submission" date="2021-03" db="EMBL/GenBank/DDBJ databases">
        <title>The complete genome sequence of Acetobacter sacchari TBRC 11175.</title>
        <authorList>
            <person name="Charoenyingcharoen P."/>
            <person name="Yukphan P."/>
        </authorList>
    </citation>
    <scope>NUCLEOTIDE SEQUENCE [LARGE SCALE GENOMIC DNA]</scope>
    <source>
        <strain evidence="5 6">TBRC 11175</strain>
    </source>
</reference>
<dbReference type="PANTHER" id="PTHR43827">
    <property type="entry name" value="2,5-DIKETO-D-GLUCONIC ACID REDUCTASE"/>
    <property type="match status" value="1"/>
</dbReference>
<proteinExistence type="inferred from homology"/>
<keyword evidence="3" id="KW-0560">Oxidoreductase</keyword>
<organism evidence="5 6">
    <name type="scientific">Acetobacter sacchari</name>
    <dbReference type="NCBI Taxonomy" id="2661687"/>
    <lineage>
        <taxon>Bacteria</taxon>
        <taxon>Pseudomonadati</taxon>
        <taxon>Pseudomonadota</taxon>
        <taxon>Alphaproteobacteria</taxon>
        <taxon>Acetobacterales</taxon>
        <taxon>Acetobacteraceae</taxon>
        <taxon>Acetobacter</taxon>
    </lineage>
</organism>
<accession>A0ABS3LZ74</accession>
<evidence type="ECO:0000313" key="6">
    <source>
        <dbReference type="Proteomes" id="UP000664771"/>
    </source>
</evidence>
<dbReference type="PIRSF" id="PIRSF000097">
    <property type="entry name" value="AKR"/>
    <property type="match status" value="1"/>
</dbReference>
<sequence>MVISPTLRLLNGVEMPQFGLGTWPMDDAQAATAVSQAIDAGYRLFDTAENYRNERGVGEGVRRGSAPRAEIFVTTKFNKEWHSRDGVRTACEASLRRLGLDYVDLLLIHWPNPAQDRYVEAFEGMTRLLEAGLTRSIGVSNFKPAHLAKLFDAGFVPHVNQIQLDPYLRRDDLVAIHREKGIVTETWSPLGRNGEIMHDPVIGEIAARIGRTVGQVILRWHLQNGFATTPKSADPARQKENLDCVAFELSNEDMAHIDGLGRTDMQLVDADKSGH</sequence>
<dbReference type="PROSITE" id="PS00062">
    <property type="entry name" value="ALDOKETO_REDUCTASE_2"/>
    <property type="match status" value="1"/>
</dbReference>
<gene>
    <name evidence="5" type="ORF">J2D73_15570</name>
</gene>
<keyword evidence="2" id="KW-0521">NADP</keyword>
<dbReference type="PRINTS" id="PR00069">
    <property type="entry name" value="ALDKETRDTASE"/>
</dbReference>
<dbReference type="InterPro" id="IPR036812">
    <property type="entry name" value="NAD(P)_OxRdtase_dom_sf"/>
</dbReference>
<keyword evidence="6" id="KW-1185">Reference proteome</keyword>
<dbReference type="InterPro" id="IPR020471">
    <property type="entry name" value="AKR"/>
</dbReference>